<comment type="similarity">
    <text evidence="1">Belongs to the 'phage' integrase family.</text>
</comment>
<evidence type="ECO:0000259" key="3">
    <source>
        <dbReference type="Pfam" id="PF13356"/>
    </source>
</evidence>
<sequence>MALTELEIRSARATEKPIKLFDGDGLYLFVQPNGGRWWRFKYRFNGKERELSLGVYPEVSLKLARTRREDARRAVAQGIDPSAERKAAKEARQVTFELVAEEWLALQAKKLAPITYDKLAGCSRRSSTRASDRDLFPRLPRRNCWERYD</sequence>
<dbReference type="InterPro" id="IPR050808">
    <property type="entry name" value="Phage_Integrase"/>
</dbReference>
<feature type="domain" description="Integrase DNA-binding" evidence="3">
    <location>
        <begin position="3"/>
        <end position="88"/>
    </location>
</feature>
<evidence type="ECO:0000313" key="5">
    <source>
        <dbReference type="Proteomes" id="UP000445000"/>
    </source>
</evidence>
<name>A0A829YJ82_9GAMM</name>
<gene>
    <name evidence="4" type="ORF">GCM10011487_53770</name>
</gene>
<dbReference type="PANTHER" id="PTHR30629:SF2">
    <property type="entry name" value="PROPHAGE INTEGRASE INTS-RELATED"/>
    <property type="match status" value="1"/>
</dbReference>
<evidence type="ECO:0000313" key="4">
    <source>
        <dbReference type="EMBL" id="GFE83377.1"/>
    </source>
</evidence>
<protein>
    <recommendedName>
        <fullName evidence="3">Integrase DNA-binding domain-containing protein</fullName>
    </recommendedName>
</protein>
<accession>A0A829YJ82</accession>
<dbReference type="EMBL" id="BLJN01000006">
    <property type="protein sequence ID" value="GFE83377.1"/>
    <property type="molecule type" value="Genomic_DNA"/>
</dbReference>
<reference evidence="5" key="1">
    <citation type="submission" date="2020-01" db="EMBL/GenBank/DDBJ databases">
        <title>'Steroidobacter agaridevorans' sp. nov., agar-degrading bacteria isolated from rhizosphere soils.</title>
        <authorList>
            <person name="Ikenaga M."/>
            <person name="Kataoka M."/>
            <person name="Murouchi A."/>
            <person name="Katsuragi S."/>
            <person name="Sakai M."/>
        </authorList>
    </citation>
    <scope>NUCLEOTIDE SEQUENCE [LARGE SCALE GENOMIC DNA]</scope>
    <source>
        <strain evidence="5">YU21-B</strain>
    </source>
</reference>
<comment type="caution">
    <text evidence="4">The sequence shown here is derived from an EMBL/GenBank/DDBJ whole genome shotgun (WGS) entry which is preliminary data.</text>
</comment>
<evidence type="ECO:0000256" key="2">
    <source>
        <dbReference type="ARBA" id="ARBA00022908"/>
    </source>
</evidence>
<dbReference type="Pfam" id="PF13356">
    <property type="entry name" value="Arm-DNA-bind_3"/>
    <property type="match status" value="1"/>
</dbReference>
<proteinExistence type="inferred from homology"/>
<dbReference type="AlphaFoldDB" id="A0A829YJ82"/>
<organism evidence="4 5">
    <name type="scientific">Steroidobacter agaridevorans</name>
    <dbReference type="NCBI Taxonomy" id="2695856"/>
    <lineage>
        <taxon>Bacteria</taxon>
        <taxon>Pseudomonadati</taxon>
        <taxon>Pseudomonadota</taxon>
        <taxon>Gammaproteobacteria</taxon>
        <taxon>Steroidobacterales</taxon>
        <taxon>Steroidobacteraceae</taxon>
        <taxon>Steroidobacter</taxon>
    </lineage>
</organism>
<dbReference type="Gene3D" id="3.30.160.390">
    <property type="entry name" value="Integrase, DNA-binding domain"/>
    <property type="match status" value="1"/>
</dbReference>
<keyword evidence="2" id="KW-0229">DNA integration</keyword>
<dbReference type="GO" id="GO:0015074">
    <property type="term" value="P:DNA integration"/>
    <property type="evidence" value="ECO:0007669"/>
    <property type="project" value="UniProtKB-KW"/>
</dbReference>
<keyword evidence="5" id="KW-1185">Reference proteome</keyword>
<dbReference type="InterPro" id="IPR025166">
    <property type="entry name" value="Integrase_DNA_bind_dom"/>
</dbReference>
<dbReference type="RefSeq" id="WP_244319049.1">
    <property type="nucleotide sequence ID" value="NZ_BLJN01000006.1"/>
</dbReference>
<dbReference type="InterPro" id="IPR038488">
    <property type="entry name" value="Integrase_DNA-bd_sf"/>
</dbReference>
<dbReference type="PANTHER" id="PTHR30629">
    <property type="entry name" value="PROPHAGE INTEGRASE"/>
    <property type="match status" value="1"/>
</dbReference>
<dbReference type="Proteomes" id="UP000445000">
    <property type="component" value="Unassembled WGS sequence"/>
</dbReference>
<evidence type="ECO:0000256" key="1">
    <source>
        <dbReference type="ARBA" id="ARBA00008857"/>
    </source>
</evidence>